<evidence type="ECO:0000256" key="3">
    <source>
        <dbReference type="ARBA" id="ARBA00023163"/>
    </source>
</evidence>
<protein>
    <submittedName>
        <fullName evidence="5">LacI family DNA-binding transcriptional regulator</fullName>
    </submittedName>
</protein>
<dbReference type="PROSITE" id="PS50932">
    <property type="entry name" value="HTH_LACI_2"/>
    <property type="match status" value="1"/>
</dbReference>
<dbReference type="InterPro" id="IPR000843">
    <property type="entry name" value="HTH_LacI"/>
</dbReference>
<keyword evidence="6" id="KW-1185">Reference proteome</keyword>
<dbReference type="InterPro" id="IPR028082">
    <property type="entry name" value="Peripla_BP_I"/>
</dbReference>
<dbReference type="Proteomes" id="UP000805841">
    <property type="component" value="Unassembled WGS sequence"/>
</dbReference>
<gene>
    <name evidence="5" type="ORF">HAQ05_10855</name>
</gene>
<reference evidence="5 6" key="1">
    <citation type="journal article" date="2020" name="Insects">
        <title>Bacteria Belonging to Pseudomonas typographi sp. nov. from the Bark Beetle Ips typographus Have Genomic Potential to Aid in the Host Ecology.</title>
        <authorList>
            <person name="Peral-Aranega E."/>
            <person name="Saati-Santamaria Z."/>
            <person name="Kolarik M."/>
            <person name="Rivas R."/>
            <person name="Garcia-Fraile P."/>
        </authorList>
    </citation>
    <scope>NUCLEOTIDE SEQUENCE [LARGE SCALE GENOMIC DNA]</scope>
    <source>
        <strain evidence="5 6">CA3A</strain>
    </source>
</reference>
<comment type="caution">
    <text evidence="5">The sequence shown here is derived from an EMBL/GenBank/DDBJ whole genome shotgun (WGS) entry which is preliminary data.</text>
</comment>
<dbReference type="SUPFAM" id="SSF53822">
    <property type="entry name" value="Periplasmic binding protein-like I"/>
    <property type="match status" value="1"/>
</dbReference>
<dbReference type="PANTHER" id="PTHR30146">
    <property type="entry name" value="LACI-RELATED TRANSCRIPTIONAL REPRESSOR"/>
    <property type="match status" value="1"/>
</dbReference>
<evidence type="ECO:0000259" key="4">
    <source>
        <dbReference type="PROSITE" id="PS50932"/>
    </source>
</evidence>
<keyword evidence="3" id="KW-0804">Transcription</keyword>
<dbReference type="SUPFAM" id="SSF47413">
    <property type="entry name" value="lambda repressor-like DNA-binding domains"/>
    <property type="match status" value="1"/>
</dbReference>
<feature type="domain" description="HTH lacI-type" evidence="4">
    <location>
        <begin position="19"/>
        <end position="73"/>
    </location>
</feature>
<sequence length="344" mass="36213">MTDLPPKHLLRARRGLGRVTLSDVANVAGVSQMTASRALNKPHMVSPALVERVKAAVLETGYVTNMLASGLASTQSYFIAVVVPSIASLIYLEFLQTLRAELSSAGYQVILGESDYAKPQDPGLIEALIGRRPDAIVIVGTVQSEQVRAQLAASGIPVVETWDLSAQPLQMLVGFSQHAVGCAAAEYLVGKGYRRLALIGADDQRAAVRTEGFMATIRKLDAAMHVPSKVIPAPSTMGAGRQALAQLLAEYGELDAIFCTSDMVALGVLTEAKARGLKVPQQLAVMGYGDLNFAADTDPPLSTVRADGRAIAVSTAQLILAHLQGRATGTTVDVGFSIVHRGSA</sequence>
<dbReference type="CDD" id="cd01392">
    <property type="entry name" value="HTH_LacI"/>
    <property type="match status" value="1"/>
</dbReference>
<evidence type="ECO:0000256" key="2">
    <source>
        <dbReference type="ARBA" id="ARBA00023125"/>
    </source>
</evidence>
<evidence type="ECO:0000313" key="6">
    <source>
        <dbReference type="Proteomes" id="UP000805841"/>
    </source>
</evidence>
<organism evidence="5 6">
    <name type="scientific">Pseudomonas typographi</name>
    <dbReference type="NCBI Taxonomy" id="2715964"/>
    <lineage>
        <taxon>Bacteria</taxon>
        <taxon>Pseudomonadati</taxon>
        <taxon>Pseudomonadota</taxon>
        <taxon>Gammaproteobacteria</taxon>
        <taxon>Pseudomonadales</taxon>
        <taxon>Pseudomonadaceae</taxon>
        <taxon>Pseudomonas</taxon>
    </lineage>
</organism>
<dbReference type="InterPro" id="IPR046335">
    <property type="entry name" value="LacI/GalR-like_sensor"/>
</dbReference>
<proteinExistence type="predicted"/>
<dbReference type="Gene3D" id="1.10.260.40">
    <property type="entry name" value="lambda repressor-like DNA-binding domains"/>
    <property type="match status" value="1"/>
</dbReference>
<dbReference type="Pfam" id="PF00356">
    <property type="entry name" value="LacI"/>
    <property type="match status" value="1"/>
</dbReference>
<accession>A0ABR7Z1F2</accession>
<dbReference type="InterPro" id="IPR010982">
    <property type="entry name" value="Lambda_DNA-bd_dom_sf"/>
</dbReference>
<evidence type="ECO:0000313" key="5">
    <source>
        <dbReference type="EMBL" id="MBD1599199.1"/>
    </source>
</evidence>
<dbReference type="CDD" id="cd01575">
    <property type="entry name" value="PBP1_GntR"/>
    <property type="match status" value="1"/>
</dbReference>
<dbReference type="GO" id="GO:0003677">
    <property type="term" value="F:DNA binding"/>
    <property type="evidence" value="ECO:0007669"/>
    <property type="project" value="UniProtKB-KW"/>
</dbReference>
<evidence type="ECO:0000256" key="1">
    <source>
        <dbReference type="ARBA" id="ARBA00023015"/>
    </source>
</evidence>
<dbReference type="PANTHER" id="PTHR30146:SF33">
    <property type="entry name" value="TRANSCRIPTIONAL REGULATOR"/>
    <property type="match status" value="1"/>
</dbReference>
<dbReference type="SMART" id="SM00354">
    <property type="entry name" value="HTH_LACI"/>
    <property type="match status" value="1"/>
</dbReference>
<keyword evidence="1" id="KW-0805">Transcription regulation</keyword>
<keyword evidence="2 5" id="KW-0238">DNA-binding</keyword>
<dbReference type="EMBL" id="JAAOCA010000011">
    <property type="protein sequence ID" value="MBD1599199.1"/>
    <property type="molecule type" value="Genomic_DNA"/>
</dbReference>
<name>A0ABR7Z1F2_9PSED</name>
<dbReference type="Gene3D" id="3.40.50.2300">
    <property type="match status" value="2"/>
</dbReference>
<dbReference type="Pfam" id="PF13377">
    <property type="entry name" value="Peripla_BP_3"/>
    <property type="match status" value="1"/>
</dbReference>
<dbReference type="PROSITE" id="PS00356">
    <property type="entry name" value="HTH_LACI_1"/>
    <property type="match status" value="1"/>
</dbReference>